<dbReference type="EMBL" id="UINC01143331">
    <property type="protein sequence ID" value="SVD32193.1"/>
    <property type="molecule type" value="Genomic_DNA"/>
</dbReference>
<organism evidence="1">
    <name type="scientific">marine metagenome</name>
    <dbReference type="NCBI Taxonomy" id="408172"/>
    <lineage>
        <taxon>unclassified sequences</taxon>
        <taxon>metagenomes</taxon>
        <taxon>ecological metagenomes</taxon>
    </lineage>
</organism>
<reference evidence="1" key="1">
    <citation type="submission" date="2018-05" db="EMBL/GenBank/DDBJ databases">
        <authorList>
            <person name="Lanie J.A."/>
            <person name="Ng W.-L."/>
            <person name="Kazmierczak K.M."/>
            <person name="Andrzejewski T.M."/>
            <person name="Davidsen T.M."/>
            <person name="Wayne K.J."/>
            <person name="Tettelin H."/>
            <person name="Glass J.I."/>
            <person name="Rusch D."/>
            <person name="Podicherti R."/>
            <person name="Tsui H.-C.T."/>
            <person name="Winkler M.E."/>
        </authorList>
    </citation>
    <scope>NUCLEOTIDE SEQUENCE</scope>
</reference>
<name>A0A382UD71_9ZZZZ</name>
<feature type="non-terminal residue" evidence="1">
    <location>
        <position position="40"/>
    </location>
</feature>
<dbReference type="AlphaFoldDB" id="A0A382UD71"/>
<protein>
    <submittedName>
        <fullName evidence="1">Uncharacterized protein</fullName>
    </submittedName>
</protein>
<evidence type="ECO:0000313" key="1">
    <source>
        <dbReference type="EMBL" id="SVD32193.1"/>
    </source>
</evidence>
<gene>
    <name evidence="1" type="ORF">METZ01_LOCUS385047</name>
</gene>
<accession>A0A382UD71</accession>
<proteinExistence type="predicted"/>
<sequence length="40" mass="4312">MLWSQNHRRGHIGVLELLSRRAVTVVIGSGARSAALSNPT</sequence>